<feature type="chain" id="PRO_5032309255" description="Chaoptin" evidence="4">
    <location>
        <begin position="24"/>
        <end position="1101"/>
    </location>
</feature>
<organism evidence="5 6">
    <name type="scientific">Pieris macdunnoughi</name>
    <dbReference type="NCBI Taxonomy" id="345717"/>
    <lineage>
        <taxon>Eukaryota</taxon>
        <taxon>Metazoa</taxon>
        <taxon>Ecdysozoa</taxon>
        <taxon>Arthropoda</taxon>
        <taxon>Hexapoda</taxon>
        <taxon>Insecta</taxon>
        <taxon>Pterygota</taxon>
        <taxon>Neoptera</taxon>
        <taxon>Endopterygota</taxon>
        <taxon>Lepidoptera</taxon>
        <taxon>Glossata</taxon>
        <taxon>Ditrysia</taxon>
        <taxon>Papilionoidea</taxon>
        <taxon>Pieridae</taxon>
        <taxon>Pierinae</taxon>
        <taxon>Pieris</taxon>
    </lineage>
</organism>
<sequence>MMNLWKLIIVILFLKSNDNVCEAICTHIINETLCLDVAVCSQNVDVGNYYAVNVYYNGYYRNRCNSISIDGRNALDMSLTYSEHGSDGNSYTPVVYNSRILDKIKILNISYNKYESFPMLAGMKNLVNVDVSHNELTSAKLSSRFNFLLLNEMDLSYNLIQDIEINNAEYVFSNLSRLNMSHNSIAQLQDTVFSDFGHLHYLDLSYNNLDALNTVTFEGLKNLLYLNLEHNKITKIGLSLFRCTQLQYLYFNNNEIKTLLHKDFNKLLQLKELYLSHNAITFIENTTFDNTGQLSIIDLNHNELKTLEQNLFKDTALTEIDLSANNLQSLPKYIFKDKNITYFDLRENNLENELSKGVFEGLSGILDLDLSYQSIASLHDFAFYGLKNVEILTLNNNVIRSISEKSFHSLDTLQRLDLSNNQITALNFDINGLVNLEHFSITSNVINSVSQFFFKGTEKLINLDISYNNISNIIPHTFNKMSYLEKLDISHNNLSNVLDAYAFEGLRAIPILDISFSYVTVIKNNSFDHMTSLHTLNISHSTVKEISYNSFDNTGKLQIIDLSHNLLTAFHVNIKSLNNIRILNLGHNLITILSPISGLSMLTNINLSYNNLTMINDDTLCNLNELSYLDLSYNNHLKANLTLINIQNIKNLLIPGISRTIKFHLSIPLMFLDMSKLNITNVSSLGITHLYNLQILVLSNNNIQKLEMGAFTNLTQLETLDLSFNGLRYIQPGVFKDNSYLKTLNISHNQLISVNYGIFQGLVSLNVLDLSYNELEELQSERFYDIQTLRSLIVDFNHISRIGLEEFSLYLSFLSIGGNPISCNDLMKFKNKYKNTKVSALKLAEESDNIIDGVACSGRIIHKNHQNKENINTNDNILTEIRDVLISMSSKRASDSVATESDMAKNLHSTKLDMIIDSFKETKTTLQNLSHALNVSSVLMTAYLNITRYESFNNLSNNNLTNTLLDKILQVLATKNSSISEVHQSINEKSTTDNLPYINKLKQEIEHSFMIQKENILSEINDKISLMSKKVESVSSPKPLSEKVVQDSKLKTRLLYTEISTSLILVIVLSFIVYKIYMRVSSRRRSISTQQISNVMESSNL</sequence>
<evidence type="ECO:0000256" key="2">
    <source>
        <dbReference type="ARBA" id="ARBA00022737"/>
    </source>
</evidence>
<dbReference type="GO" id="GO:0005615">
    <property type="term" value="C:extracellular space"/>
    <property type="evidence" value="ECO:0007669"/>
    <property type="project" value="TreeGrafter"/>
</dbReference>
<dbReference type="AlphaFoldDB" id="A0A821NMZ6"/>
<feature type="transmembrane region" description="Helical" evidence="3">
    <location>
        <begin position="1054"/>
        <end position="1077"/>
    </location>
</feature>
<keyword evidence="2" id="KW-0677">Repeat</keyword>
<dbReference type="SMART" id="SM00365">
    <property type="entry name" value="LRR_SD22"/>
    <property type="match status" value="10"/>
</dbReference>
<accession>A0A821NMZ6</accession>
<dbReference type="SMART" id="SM00369">
    <property type="entry name" value="LRR_TYP"/>
    <property type="match status" value="20"/>
</dbReference>
<dbReference type="InterPro" id="IPR032675">
    <property type="entry name" value="LRR_dom_sf"/>
</dbReference>
<comment type="caution">
    <text evidence="5">The sequence shown here is derived from an EMBL/GenBank/DDBJ whole genome shotgun (WGS) entry which is preliminary data.</text>
</comment>
<dbReference type="SUPFAM" id="SSF52058">
    <property type="entry name" value="L domain-like"/>
    <property type="match status" value="4"/>
</dbReference>
<dbReference type="PANTHER" id="PTHR45712">
    <property type="entry name" value="AGAP008170-PA"/>
    <property type="match status" value="1"/>
</dbReference>
<reference evidence="5" key="1">
    <citation type="submission" date="2021-02" db="EMBL/GenBank/DDBJ databases">
        <authorList>
            <person name="Steward A R."/>
        </authorList>
    </citation>
    <scope>NUCLEOTIDE SEQUENCE</scope>
</reference>
<dbReference type="PROSITE" id="PS51450">
    <property type="entry name" value="LRR"/>
    <property type="match status" value="7"/>
</dbReference>
<evidence type="ECO:0000256" key="4">
    <source>
        <dbReference type="SAM" id="SignalP"/>
    </source>
</evidence>
<dbReference type="FunFam" id="3.80.10.10:FF:001164">
    <property type="entry name" value="GH01279p"/>
    <property type="match status" value="1"/>
</dbReference>
<dbReference type="InterPro" id="IPR003591">
    <property type="entry name" value="Leu-rich_rpt_typical-subtyp"/>
</dbReference>
<keyword evidence="3" id="KW-1133">Transmembrane helix</keyword>
<dbReference type="Proteomes" id="UP000663880">
    <property type="component" value="Unassembled WGS sequence"/>
</dbReference>
<dbReference type="OrthoDB" id="1055097at2759"/>
<dbReference type="PRINTS" id="PR00019">
    <property type="entry name" value="LEURICHRPT"/>
</dbReference>
<evidence type="ECO:0008006" key="7">
    <source>
        <dbReference type="Google" id="ProtNLM"/>
    </source>
</evidence>
<dbReference type="EMBL" id="CAJOBZ010000005">
    <property type="protein sequence ID" value="CAF4787751.1"/>
    <property type="molecule type" value="Genomic_DNA"/>
</dbReference>
<gene>
    <name evidence="5" type="ORF">PMACD_LOCUS2707</name>
</gene>
<keyword evidence="3" id="KW-0472">Membrane</keyword>
<evidence type="ECO:0000256" key="3">
    <source>
        <dbReference type="SAM" id="Phobius"/>
    </source>
</evidence>
<proteinExistence type="predicted"/>
<keyword evidence="4" id="KW-0732">Signal</keyword>
<keyword evidence="3" id="KW-0812">Transmembrane</keyword>
<keyword evidence="6" id="KW-1185">Reference proteome</keyword>
<feature type="signal peptide" evidence="4">
    <location>
        <begin position="1"/>
        <end position="23"/>
    </location>
</feature>
<keyword evidence="1" id="KW-0433">Leucine-rich repeat</keyword>
<dbReference type="Gene3D" id="3.80.10.10">
    <property type="entry name" value="Ribonuclease Inhibitor"/>
    <property type="match status" value="6"/>
</dbReference>
<evidence type="ECO:0000256" key="1">
    <source>
        <dbReference type="ARBA" id="ARBA00022614"/>
    </source>
</evidence>
<dbReference type="Pfam" id="PF13855">
    <property type="entry name" value="LRR_8"/>
    <property type="match status" value="6"/>
</dbReference>
<dbReference type="PANTHER" id="PTHR45712:SF22">
    <property type="entry name" value="INSULIN-LIKE GROWTH FACTOR-BINDING PROTEIN COMPLEX ACID LABILE SUBUNIT"/>
    <property type="match status" value="1"/>
</dbReference>
<dbReference type="InterPro" id="IPR001611">
    <property type="entry name" value="Leu-rich_rpt"/>
</dbReference>
<dbReference type="InterPro" id="IPR050333">
    <property type="entry name" value="SLRP"/>
</dbReference>
<protein>
    <recommendedName>
        <fullName evidence="7">Chaoptin</fullName>
    </recommendedName>
</protein>
<evidence type="ECO:0000313" key="5">
    <source>
        <dbReference type="EMBL" id="CAF4787751.1"/>
    </source>
</evidence>
<name>A0A821NMZ6_9NEOP</name>
<evidence type="ECO:0000313" key="6">
    <source>
        <dbReference type="Proteomes" id="UP000663880"/>
    </source>
</evidence>